<accession>A0A3A6SKS9</accession>
<dbReference type="Proteomes" id="UP000531813">
    <property type="component" value="Unassembled WGS sequence"/>
</dbReference>
<comment type="caution">
    <text evidence="1">The sequence shown here is derived from an EMBL/GenBank/DDBJ whole genome shotgun (WGS) entry which is preliminary data.</text>
</comment>
<organism evidence="1 2">
    <name type="scientific">Escherichia coli</name>
    <dbReference type="NCBI Taxonomy" id="562"/>
    <lineage>
        <taxon>Bacteria</taxon>
        <taxon>Pseudomonadati</taxon>
        <taxon>Pseudomonadota</taxon>
        <taxon>Gammaproteobacteria</taxon>
        <taxon>Enterobacterales</taxon>
        <taxon>Enterobacteriaceae</taxon>
        <taxon>Escherichia</taxon>
    </lineage>
</organism>
<evidence type="ECO:0000313" key="2">
    <source>
        <dbReference type="Proteomes" id="UP000531813"/>
    </source>
</evidence>
<dbReference type="PROSITE" id="PS51257">
    <property type="entry name" value="PROKAR_LIPOPROTEIN"/>
    <property type="match status" value="1"/>
</dbReference>
<dbReference type="RefSeq" id="WP_063097143.1">
    <property type="nucleotide sequence ID" value="NZ_BLEB01000205.1"/>
</dbReference>
<sequence>MKRVVFFFSYILFFPCLLIGCMLFYSYMKSIPYVEHPPYGAIVFLLLGMTYPALYFAYQNKNKSKVKTILKKIGFSSNTFSLSNNIDGKYAFIDPIRGEFLIIINGKTSSTVVKGYNFQQWGGYDYDGNGNITLKFNDFEFPSITISQTKPNAKEFCNKLDIMCSPSYSPKNERSFYKHVQQSLATA</sequence>
<evidence type="ECO:0000313" key="1">
    <source>
        <dbReference type="EMBL" id="EFH5894738.1"/>
    </source>
</evidence>
<dbReference type="EMBL" id="AASWIS010000030">
    <property type="protein sequence ID" value="EFH5894738.1"/>
    <property type="molecule type" value="Genomic_DNA"/>
</dbReference>
<proteinExistence type="predicted"/>
<protein>
    <submittedName>
        <fullName evidence="1">Uncharacterized protein</fullName>
    </submittedName>
</protein>
<reference evidence="1 2" key="1">
    <citation type="submission" date="2019-12" db="EMBL/GenBank/DDBJ databases">
        <authorList>
            <consortium name="GenomeTrakr network: Whole genome sequencing for foodborne pathogen traceback"/>
        </authorList>
    </citation>
    <scope>NUCLEOTIDE SEQUENCE [LARGE SCALE GENOMIC DNA]</scope>
    <source>
        <strain evidence="1 2">PSU-2243</strain>
    </source>
</reference>
<name>A0A3A6SKS9_ECOLX</name>
<gene>
    <name evidence="1" type="ORF">GOP25_21330</name>
</gene>
<dbReference type="AlphaFoldDB" id="A0A3A6SKS9"/>